<evidence type="ECO:0000313" key="2">
    <source>
        <dbReference type="Proteomes" id="UP000826550"/>
    </source>
</evidence>
<dbReference type="PIRSF" id="PIRSF031551">
    <property type="entry name" value="DUF1706"/>
    <property type="match status" value="1"/>
</dbReference>
<dbReference type="RefSeq" id="WP_220220860.1">
    <property type="nucleotide sequence ID" value="NZ_CP048268.1"/>
</dbReference>
<dbReference type="Gene3D" id="1.20.120.450">
    <property type="entry name" value="dinb family like domain"/>
    <property type="match status" value="1"/>
</dbReference>
<gene>
    <name evidence="1" type="ORF">GYM71_03045</name>
</gene>
<keyword evidence="2" id="KW-1185">Reference proteome</keyword>
<accession>A0ABX8W6X6</accession>
<organism evidence="1 2">
    <name type="scientific">Lactobacillus panisapium</name>
    <dbReference type="NCBI Taxonomy" id="2012495"/>
    <lineage>
        <taxon>Bacteria</taxon>
        <taxon>Bacillati</taxon>
        <taxon>Bacillota</taxon>
        <taxon>Bacilli</taxon>
        <taxon>Lactobacillales</taxon>
        <taxon>Lactobacillaceae</taxon>
        <taxon>Lactobacillus</taxon>
    </lineage>
</organism>
<dbReference type="Proteomes" id="UP000826550">
    <property type="component" value="Chromosome"/>
</dbReference>
<sequence length="178" mass="21002">MARPTSKADLIEASNTAYEKIVDLIDSLPEKAQTGNFAFETDKLKGEHWKRDRNIRDVLIHLYEWQKLLLEWIENNQAGKAQDFLPDGYNWRNYGEMNQQIWQKHQKTSLKEAEELLAKSHQQVMKLLATFSNDQLFTKNVFSWTGNNTLGTYFISNTSSHYDWALKKLRKYKRSLKQ</sequence>
<dbReference type="PANTHER" id="PTHR40658">
    <property type="match status" value="1"/>
</dbReference>
<evidence type="ECO:0000313" key="1">
    <source>
        <dbReference type="EMBL" id="QYN52437.1"/>
    </source>
</evidence>
<dbReference type="InterPro" id="IPR012550">
    <property type="entry name" value="DUF1706"/>
</dbReference>
<dbReference type="PANTHER" id="PTHR40658:SF4">
    <property type="entry name" value="HYPOTHETICAL CYTOSOLIC PROTEIN"/>
    <property type="match status" value="1"/>
</dbReference>
<protein>
    <submittedName>
        <fullName evidence="1">ClbS/DfsB family four-helix bundle protein</fullName>
    </submittedName>
</protein>
<proteinExistence type="predicted"/>
<reference evidence="1 2" key="1">
    <citation type="submission" date="2020-01" db="EMBL/GenBank/DDBJ databases">
        <title>Vast differences in strain-level diversity in the gut microbiota of two closely related honey bee species.</title>
        <authorList>
            <person name="Ellegaard K.M."/>
            <person name="Suenami S."/>
            <person name="Miyazaki R."/>
            <person name="Engel P."/>
        </authorList>
    </citation>
    <scope>NUCLEOTIDE SEQUENCE [LARGE SCALE GENOMIC DNA]</scope>
    <source>
        <strain evidence="1 2">ESL0416</strain>
    </source>
</reference>
<name>A0ABX8W6X6_9LACO</name>
<dbReference type="EMBL" id="CP048268">
    <property type="protein sequence ID" value="QYN52437.1"/>
    <property type="molecule type" value="Genomic_DNA"/>
</dbReference>
<dbReference type="InterPro" id="IPR034660">
    <property type="entry name" value="DinB/YfiT-like"/>
</dbReference>
<dbReference type="Pfam" id="PF08020">
    <property type="entry name" value="DUF1706"/>
    <property type="match status" value="1"/>
</dbReference>